<protein>
    <submittedName>
        <fullName evidence="1">Uncharacterized protein</fullName>
    </submittedName>
</protein>
<keyword evidence="2" id="KW-1185">Reference proteome</keyword>
<name>A0A284QRJ1_ARMOS</name>
<evidence type="ECO:0000313" key="2">
    <source>
        <dbReference type="Proteomes" id="UP000219338"/>
    </source>
</evidence>
<accession>A0A284QRJ1</accession>
<organism evidence="1 2">
    <name type="scientific">Armillaria ostoyae</name>
    <name type="common">Armillaria root rot fungus</name>
    <dbReference type="NCBI Taxonomy" id="47428"/>
    <lineage>
        <taxon>Eukaryota</taxon>
        <taxon>Fungi</taxon>
        <taxon>Dikarya</taxon>
        <taxon>Basidiomycota</taxon>
        <taxon>Agaricomycotina</taxon>
        <taxon>Agaricomycetes</taxon>
        <taxon>Agaricomycetidae</taxon>
        <taxon>Agaricales</taxon>
        <taxon>Marasmiineae</taxon>
        <taxon>Physalacriaceae</taxon>
        <taxon>Armillaria</taxon>
    </lineage>
</organism>
<gene>
    <name evidence="1" type="ORF">ARMOST_02292</name>
</gene>
<dbReference type="AlphaFoldDB" id="A0A284QRJ1"/>
<evidence type="ECO:0000313" key="1">
    <source>
        <dbReference type="EMBL" id="SJK99011.1"/>
    </source>
</evidence>
<sequence length="44" mass="4681">MAIKAIVCSSTSSFGYGNPSKGSEENRNKCVKLGLGARNQCENM</sequence>
<proteinExistence type="predicted"/>
<reference evidence="2" key="1">
    <citation type="journal article" date="2017" name="Nat. Ecol. Evol.">
        <title>Genome expansion and lineage-specific genetic innovations in the forest pathogenic fungi Armillaria.</title>
        <authorList>
            <person name="Sipos G."/>
            <person name="Prasanna A.N."/>
            <person name="Walter M.C."/>
            <person name="O'Connor E."/>
            <person name="Balint B."/>
            <person name="Krizsan K."/>
            <person name="Kiss B."/>
            <person name="Hess J."/>
            <person name="Varga T."/>
            <person name="Slot J."/>
            <person name="Riley R."/>
            <person name="Boka B."/>
            <person name="Rigling D."/>
            <person name="Barry K."/>
            <person name="Lee J."/>
            <person name="Mihaltcheva S."/>
            <person name="LaButti K."/>
            <person name="Lipzen A."/>
            <person name="Waldron R."/>
            <person name="Moloney N.M."/>
            <person name="Sperisen C."/>
            <person name="Kredics L."/>
            <person name="Vagvoelgyi C."/>
            <person name="Patrignani A."/>
            <person name="Fitzpatrick D."/>
            <person name="Nagy I."/>
            <person name="Doyle S."/>
            <person name="Anderson J.B."/>
            <person name="Grigoriev I.V."/>
            <person name="Gueldener U."/>
            <person name="Muensterkoetter M."/>
            <person name="Nagy L.G."/>
        </authorList>
    </citation>
    <scope>NUCLEOTIDE SEQUENCE [LARGE SCALE GENOMIC DNA]</scope>
    <source>
        <strain evidence="2">C18/9</strain>
    </source>
</reference>
<dbReference type="EMBL" id="FUEG01000001">
    <property type="protein sequence ID" value="SJK99011.1"/>
    <property type="molecule type" value="Genomic_DNA"/>
</dbReference>
<dbReference type="Proteomes" id="UP000219338">
    <property type="component" value="Unassembled WGS sequence"/>
</dbReference>